<proteinExistence type="inferred from homology"/>
<gene>
    <name evidence="8" type="ORF">BEH84_02475</name>
</gene>
<dbReference type="GO" id="GO:0004560">
    <property type="term" value="F:alpha-L-fucosidase activity"/>
    <property type="evidence" value="ECO:0007669"/>
    <property type="project" value="InterPro"/>
</dbReference>
<keyword evidence="4" id="KW-0732">Signal</keyword>
<evidence type="ECO:0000256" key="5">
    <source>
        <dbReference type="ARBA" id="ARBA00022801"/>
    </source>
</evidence>
<dbReference type="PATRIC" id="fig|1432052.3.peg.2730"/>
<evidence type="ECO:0000313" key="9">
    <source>
        <dbReference type="Proteomes" id="UP000095003"/>
    </source>
</evidence>
<evidence type="ECO:0000259" key="7">
    <source>
        <dbReference type="Pfam" id="PF01120"/>
    </source>
</evidence>
<evidence type="ECO:0000313" key="8">
    <source>
        <dbReference type="EMBL" id="ODM11860.1"/>
    </source>
</evidence>
<name>A0A1E3AT33_9FIRM</name>
<dbReference type="SMART" id="SM00812">
    <property type="entry name" value="Alpha_L_fucos"/>
    <property type="match status" value="1"/>
</dbReference>
<dbReference type="InterPro" id="IPR000933">
    <property type="entry name" value="Glyco_hydro_29"/>
</dbReference>
<evidence type="ECO:0000256" key="3">
    <source>
        <dbReference type="ARBA" id="ARBA00012662"/>
    </source>
</evidence>
<comment type="function">
    <text evidence="1">Alpha-L-fucosidase is responsible for hydrolyzing the alpha-1,6-linked fucose joined to the reducing-end N-acetylglucosamine of the carbohydrate moieties of glycoproteins.</text>
</comment>
<dbReference type="AlphaFoldDB" id="A0A1E3AT33"/>
<dbReference type="InterPro" id="IPR017853">
    <property type="entry name" value="GH"/>
</dbReference>
<dbReference type="GO" id="GO:0006004">
    <property type="term" value="P:fucose metabolic process"/>
    <property type="evidence" value="ECO:0007669"/>
    <property type="project" value="InterPro"/>
</dbReference>
<dbReference type="Proteomes" id="UP000095003">
    <property type="component" value="Unassembled WGS sequence"/>
</dbReference>
<dbReference type="RefSeq" id="WP_069157040.1">
    <property type="nucleotide sequence ID" value="NZ_JBKXXQ010000040.1"/>
</dbReference>
<comment type="similarity">
    <text evidence="2">Belongs to the glycosyl hydrolase 29 family.</text>
</comment>
<organism evidence="8 9">
    <name type="scientific">Eisenbergiella tayi</name>
    <dbReference type="NCBI Taxonomy" id="1432052"/>
    <lineage>
        <taxon>Bacteria</taxon>
        <taxon>Bacillati</taxon>
        <taxon>Bacillota</taxon>
        <taxon>Clostridia</taxon>
        <taxon>Lachnospirales</taxon>
        <taxon>Lachnospiraceae</taxon>
        <taxon>Eisenbergiella</taxon>
    </lineage>
</organism>
<reference evidence="8 9" key="1">
    <citation type="submission" date="2016-07" db="EMBL/GenBank/DDBJ databases">
        <title>Characterization of isolates of Eisenbergiella tayi derived from blood cultures, using whole genome sequencing.</title>
        <authorList>
            <person name="Burdz T."/>
            <person name="Wiebe D."/>
            <person name="Huynh C."/>
            <person name="Bernard K."/>
        </authorList>
    </citation>
    <scope>NUCLEOTIDE SEQUENCE [LARGE SCALE GENOMIC DNA]</scope>
    <source>
        <strain evidence="8 9">NML 120489</strain>
    </source>
</reference>
<comment type="caution">
    <text evidence="8">The sequence shown here is derived from an EMBL/GenBank/DDBJ whole genome shotgun (WGS) entry which is preliminary data.</text>
</comment>
<accession>A0A1E3AT33</accession>
<dbReference type="GO" id="GO:0016139">
    <property type="term" value="P:glycoside catabolic process"/>
    <property type="evidence" value="ECO:0007669"/>
    <property type="project" value="TreeGrafter"/>
</dbReference>
<keyword evidence="5" id="KW-0378">Hydrolase</keyword>
<dbReference type="EC" id="3.2.1.51" evidence="3"/>
<protein>
    <recommendedName>
        <fullName evidence="3">alpha-L-fucosidase</fullName>
        <ecNumber evidence="3">3.2.1.51</ecNumber>
    </recommendedName>
</protein>
<evidence type="ECO:0000256" key="1">
    <source>
        <dbReference type="ARBA" id="ARBA00004071"/>
    </source>
</evidence>
<dbReference type="InterPro" id="IPR057739">
    <property type="entry name" value="Glyco_hydro_29_N"/>
</dbReference>
<feature type="domain" description="Glycoside hydrolase family 29 N-terminal" evidence="7">
    <location>
        <begin position="44"/>
        <end position="366"/>
    </location>
</feature>
<dbReference type="GO" id="GO:0005764">
    <property type="term" value="C:lysosome"/>
    <property type="evidence" value="ECO:0007669"/>
    <property type="project" value="TreeGrafter"/>
</dbReference>
<dbReference type="EMBL" id="MCGI01000002">
    <property type="protein sequence ID" value="ODM11860.1"/>
    <property type="molecule type" value="Genomic_DNA"/>
</dbReference>
<dbReference type="Gene3D" id="3.20.20.80">
    <property type="entry name" value="Glycosidases"/>
    <property type="match status" value="1"/>
</dbReference>
<evidence type="ECO:0000256" key="4">
    <source>
        <dbReference type="ARBA" id="ARBA00022729"/>
    </source>
</evidence>
<sequence length="579" mass="67194">MPFQYKGERTMTWSVKERKKECEPDYLFQVFSEKEWEEYPFAGEEKLQWFRDARLGLFFHVGISAVGGVDIGWPRQTHKLPDPGQGTVPDEVYDSWAGQIKMENFHAEEWIDLAIKGGFRYVVIITKHHDGFHMWDTAWSEYKITNAPMGRDYLKELIDACHERKMPVGLYYSQRDWHHEDYEPVDAAIAERSENIPFYRIKDGQEWRYGKRHPDYIRYLHRTVLELMKKYGKIDILWWDACWFGGMFTEPMWETLKLEKEVRKCQPHILINNRASVPGDFDTPECRVGFMQRDRAWETCMPMGREWAWTGNGLKPWEEIMHEFLYSVCGDGNYLLSIGAMPDGKIAPEETEYIIRTGKWMKQYGESIYGTRSGPWNPGNYGGSTFRGKTIYLHLLNRPLQEKLILPFPTEGGKVQEITCMSGSMPDIILEKGKLELTNICIPETCVDLILRIQMENEMELSLQGIDVEQPLDCFRKEPALYGSVLAFCGEEKKEFFCDLGQLHKATGIHGEFRRGKLALALSADGISWETCNTGEWGIGKPQLILKSYEAGMESVGKTARFIRIKAENEMKNIEVFGF</sequence>
<dbReference type="InterPro" id="IPR016286">
    <property type="entry name" value="FUC_metazoa-typ"/>
</dbReference>
<dbReference type="PANTHER" id="PTHR10030">
    <property type="entry name" value="ALPHA-L-FUCOSIDASE"/>
    <property type="match status" value="1"/>
</dbReference>
<keyword evidence="6" id="KW-0326">Glycosidase</keyword>
<dbReference type="Pfam" id="PF01120">
    <property type="entry name" value="Alpha_L_fucos"/>
    <property type="match status" value="1"/>
</dbReference>
<dbReference type="PANTHER" id="PTHR10030:SF37">
    <property type="entry name" value="ALPHA-L-FUCOSIDASE-RELATED"/>
    <property type="match status" value="1"/>
</dbReference>
<evidence type="ECO:0000256" key="6">
    <source>
        <dbReference type="ARBA" id="ARBA00023295"/>
    </source>
</evidence>
<dbReference type="SUPFAM" id="SSF51445">
    <property type="entry name" value="(Trans)glycosidases"/>
    <property type="match status" value="1"/>
</dbReference>
<evidence type="ECO:0000256" key="2">
    <source>
        <dbReference type="ARBA" id="ARBA00007951"/>
    </source>
</evidence>
<dbReference type="PRINTS" id="PR00741">
    <property type="entry name" value="GLHYDRLASE29"/>
</dbReference>